<dbReference type="AlphaFoldDB" id="A0A8J9YGE6"/>
<dbReference type="GO" id="GO:0000981">
    <property type="term" value="F:DNA-binding transcription factor activity, RNA polymerase II-specific"/>
    <property type="evidence" value="ECO:0007669"/>
    <property type="project" value="TreeGrafter"/>
</dbReference>
<evidence type="ECO:0000256" key="8">
    <source>
        <dbReference type="ARBA" id="ARBA00023125"/>
    </source>
</evidence>
<feature type="domain" description="C2H2-type" evidence="12">
    <location>
        <begin position="257"/>
        <end position="277"/>
    </location>
</feature>
<dbReference type="Pfam" id="PF00096">
    <property type="entry name" value="zf-C2H2"/>
    <property type="match status" value="8"/>
</dbReference>
<sequence length="513" mass="59989">MDFKSICRICLESKKQTFDIFTSYYAKRNILYCEMLSNCTKVKPLEKDGLPRLICKECSRQLKRTYAFNLQCEESEKTLRSYSENLSVGKSDDTDIKDDPDDIKCENTFVKNENIDITYSEDKTYDVKLEPNIQNEGNDSWDADDDNVALHEIKLKKTFEETIYSDNNIDNNYWDTYKRKLIYEEETNHIVKDLLYQEEKVKKKRGRKKREHVPGEVPPVPESKTPHQCDICGKILSTKSNLKAHKICHTELRPYKCKECPAAFRGHSALFQHRKVHSGETPYRCEYCSKPFRRRTGLVNHIRVHTGEKLYSCTICCKTFVQSAQLSIHMKRHKGDKTFLCQECGKGFPIKADLNVHQRTHNGEKPYSCHLCDKTFATSGNLSIHVRIHNKEVRYKCKECHRGFVTCSSYNVHLKRHKGQRDYHCECGKTFYTSSALKQHKVVHTGVKKYQCKICERKFSQTSHLTRHFRRDHAKPNVPMPPSNHYRLVLPETDNSELFETQKVPDNVKCEES</sequence>
<dbReference type="GO" id="GO:0008270">
    <property type="term" value="F:zinc ion binding"/>
    <property type="evidence" value="ECO:0007669"/>
    <property type="project" value="UniProtKB-KW"/>
</dbReference>
<protein>
    <recommendedName>
        <fullName evidence="12">C2H2-type domain-containing protein</fullName>
    </recommendedName>
</protein>
<gene>
    <name evidence="13" type="ORF">BINO364_LOCUS16301</name>
</gene>
<keyword evidence="8" id="KW-0238">DNA-binding</keyword>
<dbReference type="PANTHER" id="PTHR23235:SF142">
    <property type="entry name" value="ZINC FINGER PROTEIN 384"/>
    <property type="match status" value="1"/>
</dbReference>
<feature type="domain" description="C2H2-type" evidence="12">
    <location>
        <begin position="452"/>
        <end position="473"/>
    </location>
</feature>
<dbReference type="PROSITE" id="PS00028">
    <property type="entry name" value="ZINC_FINGER_C2H2_1"/>
    <property type="match status" value="8"/>
</dbReference>
<dbReference type="FunFam" id="3.30.160.60:FF:001498">
    <property type="entry name" value="Zinc finger protein 404"/>
    <property type="match status" value="1"/>
</dbReference>
<proteinExistence type="inferred from homology"/>
<dbReference type="SMART" id="SM00868">
    <property type="entry name" value="zf-AD"/>
    <property type="match status" value="1"/>
</dbReference>
<dbReference type="Pfam" id="PF07776">
    <property type="entry name" value="zf-AD"/>
    <property type="match status" value="1"/>
</dbReference>
<comment type="subcellular location">
    <subcellularLocation>
        <location evidence="1">Nucleus</location>
    </subcellularLocation>
</comment>
<keyword evidence="5" id="KW-0863">Zinc-finger</keyword>
<keyword evidence="9" id="KW-0804">Transcription</keyword>
<keyword evidence="6" id="KW-0862">Zinc</keyword>
<dbReference type="GO" id="GO:0000978">
    <property type="term" value="F:RNA polymerase II cis-regulatory region sequence-specific DNA binding"/>
    <property type="evidence" value="ECO:0007669"/>
    <property type="project" value="TreeGrafter"/>
</dbReference>
<dbReference type="Gene3D" id="3.40.1800.20">
    <property type="match status" value="1"/>
</dbReference>
<evidence type="ECO:0000313" key="14">
    <source>
        <dbReference type="Proteomes" id="UP000838878"/>
    </source>
</evidence>
<feature type="non-terminal residue" evidence="13">
    <location>
        <position position="513"/>
    </location>
</feature>
<keyword evidence="4" id="KW-0677">Repeat</keyword>
<dbReference type="FunFam" id="3.30.160.60:FF:000624">
    <property type="entry name" value="zinc finger protein 697"/>
    <property type="match status" value="1"/>
</dbReference>
<dbReference type="SMART" id="SM00355">
    <property type="entry name" value="ZnF_C2H2"/>
    <property type="match status" value="9"/>
</dbReference>
<comment type="similarity">
    <text evidence="2">Belongs to the krueppel C2H2-type zinc-finger protein family.</text>
</comment>
<evidence type="ECO:0000256" key="2">
    <source>
        <dbReference type="ARBA" id="ARBA00006991"/>
    </source>
</evidence>
<keyword evidence="7" id="KW-0805">Transcription regulation</keyword>
<feature type="domain" description="C2H2-type" evidence="12">
    <location>
        <begin position="285"/>
        <end position="305"/>
    </location>
</feature>
<evidence type="ECO:0000256" key="5">
    <source>
        <dbReference type="ARBA" id="ARBA00022771"/>
    </source>
</evidence>
<evidence type="ECO:0000256" key="1">
    <source>
        <dbReference type="ARBA" id="ARBA00004123"/>
    </source>
</evidence>
<dbReference type="OrthoDB" id="3437960at2759"/>
<dbReference type="GO" id="GO:0005634">
    <property type="term" value="C:nucleus"/>
    <property type="evidence" value="ECO:0007669"/>
    <property type="project" value="UniProtKB-SubCell"/>
</dbReference>
<evidence type="ECO:0000256" key="6">
    <source>
        <dbReference type="ARBA" id="ARBA00022833"/>
    </source>
</evidence>
<dbReference type="Proteomes" id="UP000838878">
    <property type="component" value="Chromosome 9"/>
</dbReference>
<evidence type="ECO:0000313" key="13">
    <source>
        <dbReference type="EMBL" id="CAH0731424.1"/>
    </source>
</evidence>
<dbReference type="InterPro" id="IPR013087">
    <property type="entry name" value="Znf_C2H2_type"/>
</dbReference>
<feature type="domain" description="C2H2-type" evidence="12">
    <location>
        <begin position="313"/>
        <end position="333"/>
    </location>
</feature>
<dbReference type="FunFam" id="3.30.160.60:FF:000065">
    <property type="entry name" value="B-cell CLL/lymphoma 6, member B"/>
    <property type="match status" value="1"/>
</dbReference>
<dbReference type="FunFam" id="3.30.160.60:FF:001480">
    <property type="entry name" value="Si:cabz01071911.3"/>
    <property type="match status" value="1"/>
</dbReference>
<evidence type="ECO:0000256" key="3">
    <source>
        <dbReference type="ARBA" id="ARBA00022723"/>
    </source>
</evidence>
<dbReference type="InterPro" id="IPR036236">
    <property type="entry name" value="Znf_C2H2_sf"/>
</dbReference>
<dbReference type="EMBL" id="OV170229">
    <property type="protein sequence ID" value="CAH0731424.1"/>
    <property type="molecule type" value="Genomic_DNA"/>
</dbReference>
<feature type="domain" description="C2H2-type" evidence="12">
    <location>
        <begin position="341"/>
        <end position="361"/>
    </location>
</feature>
<dbReference type="PANTHER" id="PTHR23235">
    <property type="entry name" value="KRUEPPEL-LIKE TRANSCRIPTION FACTOR"/>
    <property type="match status" value="1"/>
</dbReference>
<evidence type="ECO:0000259" key="12">
    <source>
        <dbReference type="PROSITE" id="PS00028"/>
    </source>
</evidence>
<accession>A0A8J9YGE6</accession>
<dbReference type="SUPFAM" id="SSF57716">
    <property type="entry name" value="Glucocorticoid receptor-like (DNA-binding domain)"/>
    <property type="match status" value="1"/>
</dbReference>
<dbReference type="FunFam" id="3.30.160.60:FF:000446">
    <property type="entry name" value="Zinc finger protein"/>
    <property type="match status" value="1"/>
</dbReference>
<evidence type="ECO:0000256" key="10">
    <source>
        <dbReference type="ARBA" id="ARBA00023242"/>
    </source>
</evidence>
<feature type="region of interest" description="Disordered" evidence="11">
    <location>
        <begin position="203"/>
        <end position="222"/>
    </location>
</feature>
<keyword evidence="14" id="KW-1185">Reference proteome</keyword>
<feature type="domain" description="C2H2-type" evidence="12">
    <location>
        <begin position="369"/>
        <end position="389"/>
    </location>
</feature>
<feature type="domain" description="C2H2-type" evidence="12">
    <location>
        <begin position="397"/>
        <end position="417"/>
    </location>
</feature>
<dbReference type="InterPro" id="IPR012934">
    <property type="entry name" value="Znf_AD"/>
</dbReference>
<organism evidence="13 14">
    <name type="scientific">Brenthis ino</name>
    <name type="common">lesser marbled fritillary</name>
    <dbReference type="NCBI Taxonomy" id="405034"/>
    <lineage>
        <taxon>Eukaryota</taxon>
        <taxon>Metazoa</taxon>
        <taxon>Ecdysozoa</taxon>
        <taxon>Arthropoda</taxon>
        <taxon>Hexapoda</taxon>
        <taxon>Insecta</taxon>
        <taxon>Pterygota</taxon>
        <taxon>Neoptera</taxon>
        <taxon>Endopterygota</taxon>
        <taxon>Lepidoptera</taxon>
        <taxon>Glossata</taxon>
        <taxon>Ditrysia</taxon>
        <taxon>Papilionoidea</taxon>
        <taxon>Nymphalidae</taxon>
        <taxon>Heliconiinae</taxon>
        <taxon>Argynnini</taxon>
        <taxon>Brenthis</taxon>
    </lineage>
</organism>
<evidence type="ECO:0000256" key="9">
    <source>
        <dbReference type="ARBA" id="ARBA00023163"/>
    </source>
</evidence>
<dbReference type="SUPFAM" id="SSF57667">
    <property type="entry name" value="beta-beta-alpha zinc fingers"/>
    <property type="match status" value="5"/>
</dbReference>
<feature type="domain" description="C2H2-type" evidence="12">
    <location>
        <begin position="229"/>
        <end position="249"/>
    </location>
</feature>
<name>A0A8J9YGE6_9NEOP</name>
<dbReference type="Gene3D" id="3.30.160.60">
    <property type="entry name" value="Classic Zinc Finger"/>
    <property type="match status" value="8"/>
</dbReference>
<evidence type="ECO:0000256" key="11">
    <source>
        <dbReference type="SAM" id="MobiDB-lite"/>
    </source>
</evidence>
<keyword evidence="3" id="KW-0479">Metal-binding</keyword>
<keyword evidence="10" id="KW-0539">Nucleus</keyword>
<dbReference type="FunFam" id="3.30.160.60:FF:000058">
    <property type="entry name" value="Zinc finger protein 2 homolog"/>
    <property type="match status" value="1"/>
</dbReference>
<evidence type="ECO:0000256" key="7">
    <source>
        <dbReference type="ARBA" id="ARBA00023015"/>
    </source>
</evidence>
<evidence type="ECO:0000256" key="4">
    <source>
        <dbReference type="ARBA" id="ARBA00022737"/>
    </source>
</evidence>
<reference evidence="13" key="1">
    <citation type="submission" date="2021-12" db="EMBL/GenBank/DDBJ databases">
        <authorList>
            <person name="Martin H S."/>
        </authorList>
    </citation>
    <scope>NUCLEOTIDE SEQUENCE</scope>
</reference>